<dbReference type="Proteomes" id="UP000239485">
    <property type="component" value="Unassembled WGS sequence"/>
</dbReference>
<dbReference type="InterPro" id="IPR050267">
    <property type="entry name" value="Anti-sigma-factor_SerPK"/>
</dbReference>
<keyword evidence="3" id="KW-0418">Kinase</keyword>
<proteinExistence type="predicted"/>
<evidence type="ECO:0000313" key="3">
    <source>
        <dbReference type="EMBL" id="PPK92295.1"/>
    </source>
</evidence>
<dbReference type="PANTHER" id="PTHR35526:SF3">
    <property type="entry name" value="ANTI-SIGMA-F FACTOR RSBW"/>
    <property type="match status" value="1"/>
</dbReference>
<gene>
    <name evidence="3" type="ORF">CLV92_11541</name>
</gene>
<dbReference type="Gene3D" id="3.30.565.10">
    <property type="entry name" value="Histidine kinase-like ATPase, C-terminal domain"/>
    <property type="match status" value="1"/>
</dbReference>
<dbReference type="GO" id="GO:0004674">
    <property type="term" value="F:protein serine/threonine kinase activity"/>
    <property type="evidence" value="ECO:0007669"/>
    <property type="project" value="UniProtKB-KW"/>
</dbReference>
<feature type="domain" description="Histidine kinase/HSP90-like ATPase" evidence="2">
    <location>
        <begin position="12"/>
        <end position="121"/>
    </location>
</feature>
<protein>
    <submittedName>
        <fullName evidence="3">Anti-sigma regulatory factor (Ser/Thr protein kinase)</fullName>
    </submittedName>
</protein>
<dbReference type="EMBL" id="PTJD01000015">
    <property type="protein sequence ID" value="PPK92295.1"/>
    <property type="molecule type" value="Genomic_DNA"/>
</dbReference>
<dbReference type="AlphaFoldDB" id="A0A2S6IDJ9"/>
<sequence>MSEPLSLDPMAQAVSAARRYVRDALREFGAEELEESAELGISELVTNAVLHGRTPMTIALRRTDAGRIRVEVADRSPASPRQRRFDLSATTGRGLRLVESLSHDWGVDAVPPEQGGGKCVWFEPREFLTSDGFPEALHAEVDLDSLL</sequence>
<comment type="caution">
    <text evidence="3">The sequence shown here is derived from an EMBL/GenBank/DDBJ whole genome shotgun (WGS) entry which is preliminary data.</text>
</comment>
<accession>A0A2S6IDJ9</accession>
<keyword evidence="3" id="KW-0808">Transferase</keyword>
<reference evidence="3 4" key="1">
    <citation type="submission" date="2018-02" db="EMBL/GenBank/DDBJ databases">
        <title>Genomic Encyclopedia of Archaeal and Bacterial Type Strains, Phase II (KMG-II): from individual species to whole genera.</title>
        <authorList>
            <person name="Goeker M."/>
        </authorList>
    </citation>
    <scope>NUCLEOTIDE SEQUENCE [LARGE SCALE GENOMIC DNA]</scope>
    <source>
        <strain evidence="3 4">DSM 22857</strain>
    </source>
</reference>
<dbReference type="InterPro" id="IPR036890">
    <property type="entry name" value="HATPase_C_sf"/>
</dbReference>
<dbReference type="PANTHER" id="PTHR35526">
    <property type="entry name" value="ANTI-SIGMA-F FACTOR RSBW-RELATED"/>
    <property type="match status" value="1"/>
</dbReference>
<dbReference type="RefSeq" id="WP_104434879.1">
    <property type="nucleotide sequence ID" value="NZ_PTJD01000015.1"/>
</dbReference>
<evidence type="ECO:0000256" key="1">
    <source>
        <dbReference type="ARBA" id="ARBA00022527"/>
    </source>
</evidence>
<evidence type="ECO:0000259" key="2">
    <source>
        <dbReference type="Pfam" id="PF13581"/>
    </source>
</evidence>
<dbReference type="InterPro" id="IPR003594">
    <property type="entry name" value="HATPase_dom"/>
</dbReference>
<evidence type="ECO:0000313" key="4">
    <source>
        <dbReference type="Proteomes" id="UP000239485"/>
    </source>
</evidence>
<dbReference type="CDD" id="cd16936">
    <property type="entry name" value="HATPase_RsbW-like"/>
    <property type="match status" value="1"/>
</dbReference>
<name>A0A2S6IDJ9_9ACTN</name>
<dbReference type="Pfam" id="PF13581">
    <property type="entry name" value="HATPase_c_2"/>
    <property type="match status" value="1"/>
</dbReference>
<dbReference type="OrthoDB" id="5244329at2"/>
<keyword evidence="4" id="KW-1185">Reference proteome</keyword>
<keyword evidence="1" id="KW-0723">Serine/threonine-protein kinase</keyword>
<dbReference type="SUPFAM" id="SSF55874">
    <property type="entry name" value="ATPase domain of HSP90 chaperone/DNA topoisomerase II/histidine kinase"/>
    <property type="match status" value="1"/>
</dbReference>
<organism evidence="3 4">
    <name type="scientific">Kineococcus xinjiangensis</name>
    <dbReference type="NCBI Taxonomy" id="512762"/>
    <lineage>
        <taxon>Bacteria</taxon>
        <taxon>Bacillati</taxon>
        <taxon>Actinomycetota</taxon>
        <taxon>Actinomycetes</taxon>
        <taxon>Kineosporiales</taxon>
        <taxon>Kineosporiaceae</taxon>
        <taxon>Kineococcus</taxon>
    </lineage>
</organism>